<evidence type="ECO:0000313" key="3">
    <source>
        <dbReference type="Proteomes" id="UP000807469"/>
    </source>
</evidence>
<name>A0A9P5Z499_9AGAR</name>
<sequence>MCSLCVATQFVSYHYSLTLTPYYKSTNEANKTDSAVAMGTPIETITSATRMLAANVTSPVVLICGEENRLNFYQFGSANFPFDVIQSTLNLLRNSIMNSSANHDDPGPIDILNEEDEADDDYEKIANILNDYDFEDELQHIDVPKDTNSTSESIESILNSVINNTAAFLEGFEEDDLDAAQAPQHEHNKSELNTVNDLSDRLTNLQLNSNILLPPAKQEIQKAIPDLATTQLLRANDLVFNTRYGLLICSGCHIGLPLSSAAPHLSSGFYWGWDEAKETTGTIPAAHRRLFMIYFFIDSEGGYHSIHHIPPLIAKHQYCMRLRGFREINVAIEKAELSGWISIATDFVDTYLASFGDSPFSIIRLWMHALSVVAKSTPRPNLIWWKGDTMLMAGNDILFSEYRQKTYKQLLQLENFILDKVLLGTYTMEEAETQFNLKNLMETGDEKTPGHGVIADTTTPLMNNTESDIFFQQLFKEKKLGFQQSKSGGIDIDYGECAIWLGAIDQAFWTLVALCHITVIAGRGTEWLTISPTNNKNGPKGVVYDPGAQTAAFNAAYHKGLNIQGVNKHNRRYMPYEIFRLLYLLIRVVRPTELLVLMRTVIPEQEKSVTIQAYQTHIFASLGRAWTSSDISRALQIFFKNVLNLSIGLHDYRHMVIAIQRKHMKLKAISPSPMEEGLSQLRGHQKVVGDSHYAREIHLGSCDPDHREVALSLARQYHRIMGFATGFDDELPEESQKQRAEFCYQPPSASNAIHPIVKKIKGKKRQSASVEDLPASDPPPTPHKVTVQAKVQAKAIAPEGIRRSQREKKPTQKFGL</sequence>
<evidence type="ECO:0000256" key="1">
    <source>
        <dbReference type="SAM" id="MobiDB-lite"/>
    </source>
</evidence>
<keyword evidence="3" id="KW-1185">Reference proteome</keyword>
<evidence type="ECO:0000313" key="2">
    <source>
        <dbReference type="EMBL" id="KAF9479645.1"/>
    </source>
</evidence>
<dbReference type="OrthoDB" id="2690684at2759"/>
<accession>A0A9P5Z499</accession>
<feature type="region of interest" description="Disordered" evidence="1">
    <location>
        <begin position="760"/>
        <end position="816"/>
    </location>
</feature>
<comment type="caution">
    <text evidence="2">The sequence shown here is derived from an EMBL/GenBank/DDBJ whole genome shotgun (WGS) entry which is preliminary data.</text>
</comment>
<organism evidence="2 3">
    <name type="scientific">Pholiota conissans</name>
    <dbReference type="NCBI Taxonomy" id="109636"/>
    <lineage>
        <taxon>Eukaryota</taxon>
        <taxon>Fungi</taxon>
        <taxon>Dikarya</taxon>
        <taxon>Basidiomycota</taxon>
        <taxon>Agaricomycotina</taxon>
        <taxon>Agaricomycetes</taxon>
        <taxon>Agaricomycetidae</taxon>
        <taxon>Agaricales</taxon>
        <taxon>Agaricineae</taxon>
        <taxon>Strophariaceae</taxon>
        <taxon>Pholiota</taxon>
    </lineage>
</organism>
<feature type="compositionally biased region" description="Basic and acidic residues" evidence="1">
    <location>
        <begin position="800"/>
        <end position="810"/>
    </location>
</feature>
<reference evidence="2" key="1">
    <citation type="submission" date="2020-11" db="EMBL/GenBank/DDBJ databases">
        <authorList>
            <consortium name="DOE Joint Genome Institute"/>
            <person name="Ahrendt S."/>
            <person name="Riley R."/>
            <person name="Andreopoulos W."/>
            <person name="Labutti K."/>
            <person name="Pangilinan J."/>
            <person name="Ruiz-Duenas F.J."/>
            <person name="Barrasa J.M."/>
            <person name="Sanchez-Garcia M."/>
            <person name="Camarero S."/>
            <person name="Miyauchi S."/>
            <person name="Serrano A."/>
            <person name="Linde D."/>
            <person name="Babiker R."/>
            <person name="Drula E."/>
            <person name="Ayuso-Fernandez I."/>
            <person name="Pacheco R."/>
            <person name="Padilla G."/>
            <person name="Ferreira P."/>
            <person name="Barriuso J."/>
            <person name="Kellner H."/>
            <person name="Castanera R."/>
            <person name="Alfaro M."/>
            <person name="Ramirez L."/>
            <person name="Pisabarro A.G."/>
            <person name="Kuo A."/>
            <person name="Tritt A."/>
            <person name="Lipzen A."/>
            <person name="He G."/>
            <person name="Yan M."/>
            <person name="Ng V."/>
            <person name="Cullen D."/>
            <person name="Martin F."/>
            <person name="Rosso M.-N."/>
            <person name="Henrissat B."/>
            <person name="Hibbett D."/>
            <person name="Martinez A.T."/>
            <person name="Grigoriev I.V."/>
        </authorList>
    </citation>
    <scope>NUCLEOTIDE SEQUENCE</scope>
    <source>
        <strain evidence="2">CIRM-BRFM 674</strain>
    </source>
</reference>
<dbReference type="AlphaFoldDB" id="A0A9P5Z499"/>
<dbReference type="Proteomes" id="UP000807469">
    <property type="component" value="Unassembled WGS sequence"/>
</dbReference>
<gene>
    <name evidence="2" type="ORF">BDN70DRAFT_932365</name>
</gene>
<dbReference type="EMBL" id="MU155208">
    <property type="protein sequence ID" value="KAF9479645.1"/>
    <property type="molecule type" value="Genomic_DNA"/>
</dbReference>
<proteinExistence type="predicted"/>
<protein>
    <submittedName>
        <fullName evidence="2">Uncharacterized protein</fullName>
    </submittedName>
</protein>